<feature type="domain" description="Ketoreductase" evidence="4">
    <location>
        <begin position="5"/>
        <end position="187"/>
    </location>
</feature>
<reference evidence="5" key="1">
    <citation type="submission" date="2024-06" db="EMBL/GenBank/DDBJ databases">
        <authorList>
            <person name="Li T."/>
            <person name="Gao R."/>
        </authorList>
    </citation>
    <scope>NUCLEOTIDE SEQUENCE</scope>
    <source>
        <strain evidence="5">ZPR3</strain>
        <plasmid evidence="5">unnamed4</plasmid>
    </source>
</reference>
<dbReference type="SMART" id="SM00822">
    <property type="entry name" value="PKS_KR"/>
    <property type="match status" value="1"/>
</dbReference>
<evidence type="ECO:0000256" key="3">
    <source>
        <dbReference type="ARBA" id="ARBA00023002"/>
    </source>
</evidence>
<geneLocation type="plasmid" evidence="5">
    <name>unnamed4</name>
</geneLocation>
<evidence type="ECO:0000256" key="1">
    <source>
        <dbReference type="ARBA" id="ARBA00006484"/>
    </source>
</evidence>
<evidence type="ECO:0000256" key="2">
    <source>
        <dbReference type="ARBA" id="ARBA00022857"/>
    </source>
</evidence>
<gene>
    <name evidence="5" type="ORF">ABM479_34400</name>
</gene>
<proteinExistence type="inferred from homology"/>
<dbReference type="GO" id="GO:0016491">
    <property type="term" value="F:oxidoreductase activity"/>
    <property type="evidence" value="ECO:0007669"/>
    <property type="project" value="UniProtKB-KW"/>
</dbReference>
<evidence type="ECO:0000259" key="4">
    <source>
        <dbReference type="SMART" id="SM00822"/>
    </source>
</evidence>
<dbReference type="Gene3D" id="3.40.50.720">
    <property type="entry name" value="NAD(P)-binding Rossmann-like Domain"/>
    <property type="match status" value="1"/>
</dbReference>
<keyword evidence="5" id="KW-0614">Plasmid</keyword>
<dbReference type="InterPro" id="IPR036291">
    <property type="entry name" value="NAD(P)-bd_dom_sf"/>
</dbReference>
<keyword evidence="3" id="KW-0560">Oxidoreductase</keyword>
<dbReference type="PANTHER" id="PTHR43618:SF8">
    <property type="entry name" value="7ALPHA-HYDROXYSTEROID DEHYDROGENASE"/>
    <property type="match status" value="1"/>
</dbReference>
<dbReference type="InterPro" id="IPR057326">
    <property type="entry name" value="KR_dom"/>
</dbReference>
<protein>
    <submittedName>
        <fullName evidence="5">SDR family oxidoreductase</fullName>
    </submittedName>
</protein>
<dbReference type="Pfam" id="PF13561">
    <property type="entry name" value="adh_short_C2"/>
    <property type="match status" value="1"/>
</dbReference>
<dbReference type="InterPro" id="IPR052178">
    <property type="entry name" value="Sec_Metab_Biosynth_SDR"/>
</dbReference>
<evidence type="ECO:0000313" key="5">
    <source>
        <dbReference type="EMBL" id="XBT98038.1"/>
    </source>
</evidence>
<comment type="similarity">
    <text evidence="1">Belongs to the short-chain dehydrogenases/reductases (SDR) family.</text>
</comment>
<dbReference type="PRINTS" id="PR00081">
    <property type="entry name" value="GDHRDH"/>
</dbReference>
<organism evidence="5">
    <name type="scientific">Rhizobium sp. ZPR3</name>
    <dbReference type="NCBI Taxonomy" id="3158967"/>
    <lineage>
        <taxon>Bacteria</taxon>
        <taxon>Pseudomonadati</taxon>
        <taxon>Pseudomonadota</taxon>
        <taxon>Alphaproteobacteria</taxon>
        <taxon>Hyphomicrobiales</taxon>
        <taxon>Rhizobiaceae</taxon>
        <taxon>Rhizobium/Agrobacterium group</taxon>
        <taxon>Rhizobium</taxon>
    </lineage>
</organism>
<dbReference type="CDD" id="cd05233">
    <property type="entry name" value="SDR_c"/>
    <property type="match status" value="1"/>
</dbReference>
<dbReference type="RefSeq" id="WP_349963302.1">
    <property type="nucleotide sequence ID" value="NZ_CP157964.1"/>
</dbReference>
<dbReference type="InterPro" id="IPR002347">
    <property type="entry name" value="SDR_fam"/>
</dbReference>
<sequence>MLEGKIALVTGGASGIGFAAARLLTENGARVAITGRSVEKLDAAVAKLGGQAIGIQADVTSRADLTRINTTIEQTFGSLDIVFANAGVAIGTPLSTTDEDAYHKIMDTNVKGVFFTVQAILPLLRDGSSIILNTSWLNQVGTPGRAILSASKAAVRSFARTMSAELLDRRIRVNAVSPGSIETPIHRGSNQTEDEFRAYADRVGAQVPLGRMGQPEEIAAAVLFLASDASSYMLGAEIVIDGGRSEL</sequence>
<dbReference type="AlphaFoldDB" id="A0AAU7S6T4"/>
<dbReference type="FunFam" id="3.40.50.720:FF:000084">
    <property type="entry name" value="Short-chain dehydrogenase reductase"/>
    <property type="match status" value="1"/>
</dbReference>
<dbReference type="EMBL" id="CP157964">
    <property type="protein sequence ID" value="XBT98038.1"/>
    <property type="molecule type" value="Genomic_DNA"/>
</dbReference>
<name>A0AAU7S6T4_9HYPH</name>
<dbReference type="SUPFAM" id="SSF51735">
    <property type="entry name" value="NAD(P)-binding Rossmann-fold domains"/>
    <property type="match status" value="1"/>
</dbReference>
<keyword evidence="2" id="KW-0521">NADP</keyword>
<accession>A0AAU7S6T4</accession>
<dbReference type="PANTHER" id="PTHR43618">
    <property type="entry name" value="7-ALPHA-HYDROXYSTEROID DEHYDROGENASE"/>
    <property type="match status" value="1"/>
</dbReference>